<dbReference type="OMA" id="LDFFHDH"/>
<evidence type="ECO:0000256" key="7">
    <source>
        <dbReference type="ARBA" id="ARBA00022833"/>
    </source>
</evidence>
<dbReference type="Pfam" id="PF17900">
    <property type="entry name" value="Peptidase_M1_N"/>
    <property type="match status" value="1"/>
</dbReference>
<evidence type="ECO:0000256" key="5">
    <source>
        <dbReference type="ARBA" id="ARBA00022723"/>
    </source>
</evidence>
<evidence type="ECO:0000259" key="10">
    <source>
        <dbReference type="Pfam" id="PF11838"/>
    </source>
</evidence>
<dbReference type="AlphaFoldDB" id="A0A0L0DVH6"/>
<dbReference type="GO" id="GO:0008270">
    <property type="term" value="F:zinc ion binding"/>
    <property type="evidence" value="ECO:0007669"/>
    <property type="project" value="InterPro"/>
</dbReference>
<dbReference type="Proteomes" id="UP000054408">
    <property type="component" value="Unassembled WGS sequence"/>
</dbReference>
<dbReference type="InterPro" id="IPR027268">
    <property type="entry name" value="Peptidase_M4/M1_CTD_sf"/>
</dbReference>
<dbReference type="InterPro" id="IPR050344">
    <property type="entry name" value="Peptidase_M1_aminopeptidases"/>
</dbReference>
<dbReference type="SUPFAM" id="SSF55486">
    <property type="entry name" value="Metalloproteases ('zincins'), catalytic domain"/>
    <property type="match status" value="1"/>
</dbReference>
<dbReference type="GO" id="GO:0016020">
    <property type="term" value="C:membrane"/>
    <property type="evidence" value="ECO:0007669"/>
    <property type="project" value="TreeGrafter"/>
</dbReference>
<evidence type="ECO:0000259" key="9">
    <source>
        <dbReference type="Pfam" id="PF01433"/>
    </source>
</evidence>
<dbReference type="InterPro" id="IPR042097">
    <property type="entry name" value="Aminopeptidase_N-like_N_sf"/>
</dbReference>
<gene>
    <name evidence="12" type="ORF">AMSG_02078</name>
</gene>
<dbReference type="Pfam" id="PF01433">
    <property type="entry name" value="Peptidase_M1"/>
    <property type="match status" value="1"/>
</dbReference>
<sequence length="893" mass="97676">MALSQTDAERRSRVVAANSLRYALTLRLTAGAPEFRGEVCLAFRLAGKADAHSLFLDWAPGMTAVRVVLNDSELDLEAGEVQVEPAAHRLTLADTVLARLEPESHLRLTISYTARYDHDGDGFHQYFDPADGAEYLYTNFEPWAAHRLFPCFDQPDIKAYYTVAVEAPAAWTVVSSGPRVSVTEPDAGLCWSYFDLEGPFSTYLFAVVAGPLVHFERETEVRYATSLAPGAPEATKAITMGLYCRASMAQFCDVDELFDITAAGLQFYASYFCRAYPFTKYDQLFVPEFNAGAMENVGAVTFCEDDLFRESPTEYQRMFRIDTVLHEMAHAYFGNLCTPTWWDDLWLNESFASLMAAKAGAAATRFGDKLWEVFNVEMKAWGLEADQRPTAHPVVPAPGAVVDTDHAFLLFDAVSYGKGASVLKQLIATISDDAFRAAMVAYFDTHAYANTTLADFESVMPLPDGDWSDRWLRAVGVNTIRLELVPGEGDAAGSIARAAVVQSSPGPDVPLRPHVIVLRTYIDGVVAELPVVVGPCETTPIDALAGAPMPHFALLDATDATFAKVRLPDISLANVTGLLGTLSGSNATLQRQLVWASLYDSVRDALMTGQAFLTAALDAVVDEPSPELLGILLGAMTSTLCNYVPNRAMRTMYAYTVASLSFSQACAARDDQRRLLWSRTGIAALESESALALFMPFVEAPDDAPFELDPHEKLKLVVAAQALIGAAEPDRVEALAAVVVDADKSDRGRQYRLRLRAALGDPARKDEVWAEICSPPDGRSLHDTVALMEGLLWSFQLANDLPQDYVARFLAVVPSIMDAHESNEYAEYFISRMYPGSMLYGDALDDLVSGTQALLVSLDANHPRYAVYSRLLTEELDDAQRVVRARSAASADS</sequence>
<dbReference type="PANTHER" id="PTHR11533:SF174">
    <property type="entry name" value="PUROMYCIN-SENSITIVE AMINOPEPTIDASE-RELATED"/>
    <property type="match status" value="1"/>
</dbReference>
<dbReference type="GO" id="GO:0005737">
    <property type="term" value="C:cytoplasm"/>
    <property type="evidence" value="ECO:0007669"/>
    <property type="project" value="TreeGrafter"/>
</dbReference>
<dbReference type="GO" id="GO:0042277">
    <property type="term" value="F:peptide binding"/>
    <property type="evidence" value="ECO:0007669"/>
    <property type="project" value="TreeGrafter"/>
</dbReference>
<dbReference type="InterPro" id="IPR014782">
    <property type="entry name" value="Peptidase_M1_dom"/>
</dbReference>
<dbReference type="InterPro" id="IPR024571">
    <property type="entry name" value="ERAP1-like_C_dom"/>
</dbReference>
<keyword evidence="7" id="KW-0862">Zinc</keyword>
<dbReference type="eggNOG" id="KOG1046">
    <property type="taxonomic scope" value="Eukaryota"/>
</dbReference>
<evidence type="ECO:0000313" key="12">
    <source>
        <dbReference type="EMBL" id="KNC56066.1"/>
    </source>
</evidence>
<keyword evidence="3 12" id="KW-0031">Aminopeptidase</keyword>
<dbReference type="OrthoDB" id="10031169at2759"/>
<evidence type="ECO:0000259" key="11">
    <source>
        <dbReference type="Pfam" id="PF17900"/>
    </source>
</evidence>
<evidence type="ECO:0000313" key="13">
    <source>
        <dbReference type="Proteomes" id="UP000054408"/>
    </source>
</evidence>
<dbReference type="STRING" id="461836.A0A0L0DVH6"/>
<evidence type="ECO:0000256" key="4">
    <source>
        <dbReference type="ARBA" id="ARBA00022670"/>
    </source>
</evidence>
<dbReference type="GO" id="GO:0006508">
    <property type="term" value="P:proteolysis"/>
    <property type="evidence" value="ECO:0007669"/>
    <property type="project" value="UniProtKB-KW"/>
</dbReference>
<keyword evidence="8" id="KW-0482">Metalloprotease</keyword>
<dbReference type="Pfam" id="PF11838">
    <property type="entry name" value="ERAP1_C"/>
    <property type="match status" value="1"/>
</dbReference>
<dbReference type="InterPro" id="IPR045357">
    <property type="entry name" value="Aminopeptidase_N-like_N"/>
</dbReference>
<keyword evidence="5" id="KW-0479">Metal-binding</keyword>
<evidence type="ECO:0000256" key="2">
    <source>
        <dbReference type="ARBA" id="ARBA00010136"/>
    </source>
</evidence>
<protein>
    <submittedName>
        <fullName evidence="12">Aminopeptidase N</fullName>
    </submittedName>
</protein>
<keyword evidence="6" id="KW-0378">Hydrolase</keyword>
<dbReference type="Gene3D" id="1.10.390.10">
    <property type="entry name" value="Neutral Protease Domain 2"/>
    <property type="match status" value="1"/>
</dbReference>
<dbReference type="GO" id="GO:0070006">
    <property type="term" value="F:metalloaminopeptidase activity"/>
    <property type="evidence" value="ECO:0007669"/>
    <property type="project" value="TreeGrafter"/>
</dbReference>
<name>A0A0L0DVH6_THETB</name>
<comment type="similarity">
    <text evidence="2">Belongs to the peptidase M1 family.</text>
</comment>
<proteinExistence type="inferred from homology"/>
<feature type="domain" description="ERAP1-like C-terminal" evidence="10">
    <location>
        <begin position="554"/>
        <end position="837"/>
    </location>
</feature>
<dbReference type="InterPro" id="IPR001930">
    <property type="entry name" value="Peptidase_M1"/>
</dbReference>
<dbReference type="Gene3D" id="2.60.40.1730">
    <property type="entry name" value="tricorn interacting facor f3 domain"/>
    <property type="match status" value="1"/>
</dbReference>
<organism evidence="12 13">
    <name type="scientific">Thecamonas trahens ATCC 50062</name>
    <dbReference type="NCBI Taxonomy" id="461836"/>
    <lineage>
        <taxon>Eukaryota</taxon>
        <taxon>Apusozoa</taxon>
        <taxon>Apusomonadida</taxon>
        <taxon>Apusomonadidae</taxon>
        <taxon>Thecamonas</taxon>
    </lineage>
</organism>
<feature type="domain" description="Aminopeptidase N-like N-terminal" evidence="11">
    <location>
        <begin position="20"/>
        <end position="204"/>
    </location>
</feature>
<dbReference type="GO" id="GO:0043171">
    <property type="term" value="P:peptide catabolic process"/>
    <property type="evidence" value="ECO:0007669"/>
    <property type="project" value="TreeGrafter"/>
</dbReference>
<dbReference type="GeneID" id="25561789"/>
<dbReference type="PANTHER" id="PTHR11533">
    <property type="entry name" value="PROTEASE M1 ZINC METALLOPROTEASE"/>
    <property type="match status" value="1"/>
</dbReference>
<keyword evidence="13" id="KW-1185">Reference proteome</keyword>
<evidence type="ECO:0000256" key="1">
    <source>
        <dbReference type="ARBA" id="ARBA00001947"/>
    </source>
</evidence>
<dbReference type="RefSeq" id="XP_013761110.1">
    <property type="nucleotide sequence ID" value="XM_013905656.1"/>
</dbReference>
<evidence type="ECO:0000256" key="8">
    <source>
        <dbReference type="ARBA" id="ARBA00023049"/>
    </source>
</evidence>
<dbReference type="CDD" id="cd09602">
    <property type="entry name" value="M1_APN"/>
    <property type="match status" value="1"/>
</dbReference>
<comment type="cofactor">
    <cofactor evidence="1">
        <name>Zn(2+)</name>
        <dbReference type="ChEBI" id="CHEBI:29105"/>
    </cofactor>
</comment>
<evidence type="ECO:0000256" key="6">
    <source>
        <dbReference type="ARBA" id="ARBA00022801"/>
    </source>
</evidence>
<dbReference type="EMBL" id="GL349440">
    <property type="protein sequence ID" value="KNC56066.1"/>
    <property type="molecule type" value="Genomic_DNA"/>
</dbReference>
<evidence type="ECO:0000256" key="3">
    <source>
        <dbReference type="ARBA" id="ARBA00022438"/>
    </source>
</evidence>
<accession>A0A0L0DVH6</accession>
<keyword evidence="4" id="KW-0645">Protease</keyword>
<dbReference type="GO" id="GO:0005615">
    <property type="term" value="C:extracellular space"/>
    <property type="evidence" value="ECO:0007669"/>
    <property type="project" value="TreeGrafter"/>
</dbReference>
<dbReference type="PRINTS" id="PR00756">
    <property type="entry name" value="ALADIPTASE"/>
</dbReference>
<reference evidence="12 13" key="1">
    <citation type="submission" date="2010-05" db="EMBL/GenBank/DDBJ databases">
        <title>The Genome Sequence of Thecamonas trahens ATCC 50062.</title>
        <authorList>
            <consortium name="The Broad Institute Genome Sequencing Platform"/>
            <person name="Russ C."/>
            <person name="Cuomo C."/>
            <person name="Shea T."/>
            <person name="Young S.K."/>
            <person name="Zeng Q."/>
            <person name="Koehrsen M."/>
            <person name="Haas B."/>
            <person name="Borodovsky M."/>
            <person name="Guigo R."/>
            <person name="Alvarado L."/>
            <person name="Berlin A."/>
            <person name="Bochicchio J."/>
            <person name="Borenstein D."/>
            <person name="Chapman S."/>
            <person name="Chen Z."/>
            <person name="Freedman E."/>
            <person name="Gellesch M."/>
            <person name="Goldberg J."/>
            <person name="Griggs A."/>
            <person name="Gujja S."/>
            <person name="Heilman E."/>
            <person name="Heiman D."/>
            <person name="Hepburn T."/>
            <person name="Howarth C."/>
            <person name="Jen D."/>
            <person name="Larson L."/>
            <person name="Mehta T."/>
            <person name="Park D."/>
            <person name="Pearson M."/>
            <person name="Roberts A."/>
            <person name="Saif S."/>
            <person name="Shenoy N."/>
            <person name="Sisk P."/>
            <person name="Stolte C."/>
            <person name="Sykes S."/>
            <person name="Thomson T."/>
            <person name="Walk T."/>
            <person name="White J."/>
            <person name="Yandava C."/>
            <person name="Burger G."/>
            <person name="Gray M.W."/>
            <person name="Holland P.W.H."/>
            <person name="King N."/>
            <person name="Lang F.B.F."/>
            <person name="Roger A.J."/>
            <person name="Ruiz-Trillo I."/>
            <person name="Lander E."/>
            <person name="Nusbaum C."/>
        </authorList>
    </citation>
    <scope>NUCLEOTIDE SEQUENCE [LARGE SCALE GENOMIC DNA]</scope>
    <source>
        <strain evidence="12 13">ATCC 50062</strain>
    </source>
</reference>
<dbReference type="SUPFAM" id="SSF63737">
    <property type="entry name" value="Leukotriene A4 hydrolase N-terminal domain"/>
    <property type="match status" value="1"/>
</dbReference>
<feature type="domain" description="Peptidase M1 membrane alanine aminopeptidase" evidence="9">
    <location>
        <begin position="258"/>
        <end position="458"/>
    </location>
</feature>